<evidence type="ECO:0000256" key="3">
    <source>
        <dbReference type="HAMAP-Rule" id="MF_02056"/>
    </source>
</evidence>
<dbReference type="NCBIfam" id="TIGR01325">
    <property type="entry name" value="O_suc_HS_sulf"/>
    <property type="match status" value="1"/>
</dbReference>
<dbReference type="EC" id="2.5.1.-" evidence="3"/>
<comment type="pathway">
    <text evidence="3">Amino-acid biosynthesis; L-methionine biosynthesis via de novo pathway; L-homocysteine from O-succinyl-L-homoserine: step 1/1.</text>
</comment>
<evidence type="ECO:0000256" key="4">
    <source>
        <dbReference type="RuleBase" id="RU362118"/>
    </source>
</evidence>
<dbReference type="PIRSF" id="PIRSF001434">
    <property type="entry name" value="CGS"/>
    <property type="match status" value="1"/>
</dbReference>
<comment type="similarity">
    <text evidence="3">Belongs to the trans-sulfuration enzymes family. MetZ subfamily.</text>
</comment>
<evidence type="ECO:0000256" key="2">
    <source>
        <dbReference type="ARBA" id="ARBA00022898"/>
    </source>
</evidence>
<evidence type="ECO:0000313" key="5">
    <source>
        <dbReference type="EMBL" id="MFD2204233.1"/>
    </source>
</evidence>
<evidence type="ECO:0000313" key="6">
    <source>
        <dbReference type="Proteomes" id="UP001597294"/>
    </source>
</evidence>
<proteinExistence type="inferred from homology"/>
<organism evidence="5 6">
    <name type="scientific">Kiloniella antarctica</name>
    <dbReference type="NCBI Taxonomy" id="1550907"/>
    <lineage>
        <taxon>Bacteria</taxon>
        <taxon>Pseudomonadati</taxon>
        <taxon>Pseudomonadota</taxon>
        <taxon>Alphaproteobacteria</taxon>
        <taxon>Rhodospirillales</taxon>
        <taxon>Kiloniellaceae</taxon>
        <taxon>Kiloniella</taxon>
    </lineage>
</organism>
<feature type="modified residue" description="N6-(pyridoxal phosphate)lysine" evidence="3">
    <location>
        <position position="215"/>
    </location>
</feature>
<comment type="cofactor">
    <cofactor evidence="1 3 4">
        <name>pyridoxal 5'-phosphate</name>
        <dbReference type="ChEBI" id="CHEBI:597326"/>
    </cofactor>
</comment>
<dbReference type="RefSeq" id="WP_380247597.1">
    <property type="nucleotide sequence ID" value="NZ_JBHUII010000001.1"/>
</dbReference>
<dbReference type="InterPro" id="IPR015424">
    <property type="entry name" value="PyrdxlP-dep_Trfase"/>
</dbReference>
<dbReference type="Pfam" id="PF01053">
    <property type="entry name" value="Cys_Met_Meta_PP"/>
    <property type="match status" value="1"/>
</dbReference>
<keyword evidence="6" id="KW-1185">Reference proteome</keyword>
<reference evidence="6" key="1">
    <citation type="journal article" date="2019" name="Int. J. Syst. Evol. Microbiol.">
        <title>The Global Catalogue of Microorganisms (GCM) 10K type strain sequencing project: providing services to taxonomists for standard genome sequencing and annotation.</title>
        <authorList>
            <consortium name="The Broad Institute Genomics Platform"/>
            <consortium name="The Broad Institute Genome Sequencing Center for Infectious Disease"/>
            <person name="Wu L."/>
            <person name="Ma J."/>
        </authorList>
    </citation>
    <scope>NUCLEOTIDE SEQUENCE [LARGE SCALE GENOMIC DNA]</scope>
    <source>
        <strain evidence="6">CGMCC 4.7192</strain>
    </source>
</reference>
<dbReference type="PANTHER" id="PTHR11808:SF80">
    <property type="entry name" value="CYSTATHIONINE GAMMA-LYASE"/>
    <property type="match status" value="1"/>
</dbReference>
<dbReference type="InterPro" id="IPR000277">
    <property type="entry name" value="Cys/Met-Metab_PyrdxlP-dep_enz"/>
</dbReference>
<dbReference type="InterPro" id="IPR006234">
    <property type="entry name" value="O-succ-hSer_sulfhydrylase"/>
</dbReference>
<dbReference type="PANTHER" id="PTHR11808">
    <property type="entry name" value="TRANS-SULFURATION ENZYME FAMILY MEMBER"/>
    <property type="match status" value="1"/>
</dbReference>
<name>A0ABW5BE42_9PROT</name>
<dbReference type="CDD" id="cd00614">
    <property type="entry name" value="CGS_like"/>
    <property type="match status" value="1"/>
</dbReference>
<sequence>MTNSTSNASTQKLRPQTQLVRGGLMRSGFDETSEALFLNSGYVYSSAEEAEQAFNGERERYVYSRYANPTLSMFEERMRLLEGAEVCRGTASGMAAVNAALLSQVKAGDRVVGAKALFGSCLYILNELLPRYGVETEVVDGTDLKAWEAALAKGAKAVLVETPSNPALDIIDLKAVCDMAHAAGALVIVDNVFATPMLQKPMEYGADIVVYSTTKHIDGQGRCMGGAILCSKEFDTDHLKDFYRHTGPSMSPFNAWTMLKGLETLSLRVDRMSDNALALAMHLETLPGLKKVIYPGLKSHPQHELAMAQMSGKGSTLIGLELEGGKEAAFNVLNRLRVADISNNLGDAKTLITHPSSTTHQRLSEEERLAVGITQSFLRLSVGLEDAEDLKEDLEQAIRG</sequence>
<dbReference type="InterPro" id="IPR015422">
    <property type="entry name" value="PyrdxlP-dep_Trfase_small"/>
</dbReference>
<gene>
    <name evidence="3 5" type="primary">metZ</name>
    <name evidence="5" type="ORF">ACFSKO_01345</name>
</gene>
<keyword evidence="3" id="KW-0486">Methionine biosynthesis</keyword>
<dbReference type="Gene3D" id="3.90.1150.10">
    <property type="entry name" value="Aspartate Aminotransferase, domain 1"/>
    <property type="match status" value="1"/>
</dbReference>
<comment type="subunit">
    <text evidence="3">Homotetramer.</text>
</comment>
<keyword evidence="3" id="KW-0028">Amino-acid biosynthesis</keyword>
<comment type="caution">
    <text evidence="5">The sequence shown here is derived from an EMBL/GenBank/DDBJ whole genome shotgun (WGS) entry which is preliminary data.</text>
</comment>
<dbReference type="Proteomes" id="UP001597294">
    <property type="component" value="Unassembled WGS sequence"/>
</dbReference>
<comment type="catalytic activity">
    <reaction evidence="3">
        <text>O-succinyl-L-homoserine + hydrogen sulfide = L-homocysteine + succinate</text>
        <dbReference type="Rhea" id="RHEA:27826"/>
        <dbReference type="ChEBI" id="CHEBI:29919"/>
        <dbReference type="ChEBI" id="CHEBI:30031"/>
        <dbReference type="ChEBI" id="CHEBI:57661"/>
        <dbReference type="ChEBI" id="CHEBI:58199"/>
    </reaction>
</comment>
<keyword evidence="2 3" id="KW-0663">Pyridoxal phosphate</keyword>
<dbReference type="HAMAP" id="MF_02056">
    <property type="entry name" value="MetZ"/>
    <property type="match status" value="1"/>
</dbReference>
<comment type="function">
    <text evidence="3">Catalyzes the formation of L-homocysteine from O-succinyl-L-homoserine (OSHS) and hydrogen sulfide.</text>
</comment>
<evidence type="ECO:0000256" key="1">
    <source>
        <dbReference type="ARBA" id="ARBA00001933"/>
    </source>
</evidence>
<dbReference type="InterPro" id="IPR015421">
    <property type="entry name" value="PyrdxlP-dep_Trfase_major"/>
</dbReference>
<dbReference type="Gene3D" id="3.40.640.10">
    <property type="entry name" value="Type I PLP-dependent aspartate aminotransferase-like (Major domain)"/>
    <property type="match status" value="1"/>
</dbReference>
<protein>
    <recommendedName>
        <fullName evidence="3">O-succinylhomoserine sulfhydrylase</fullName>
        <shortName evidence="3">OSH sulfhydrylase</shortName>
        <shortName evidence="3">OSHS sulfhydrylase</shortName>
        <ecNumber evidence="3">2.5.1.-</ecNumber>
    </recommendedName>
</protein>
<dbReference type="EMBL" id="JBHUII010000001">
    <property type="protein sequence ID" value="MFD2204233.1"/>
    <property type="molecule type" value="Genomic_DNA"/>
</dbReference>
<accession>A0ABW5BE42</accession>
<dbReference type="SUPFAM" id="SSF53383">
    <property type="entry name" value="PLP-dependent transferases"/>
    <property type="match status" value="1"/>
</dbReference>
<keyword evidence="3" id="KW-0808">Transferase</keyword>